<dbReference type="InterPro" id="IPR001404">
    <property type="entry name" value="Hsp90_fam"/>
</dbReference>
<protein>
    <submittedName>
        <fullName evidence="6">ATP-binding protein</fullName>
    </submittedName>
</protein>
<evidence type="ECO:0000259" key="5">
    <source>
        <dbReference type="Pfam" id="PF24391"/>
    </source>
</evidence>
<evidence type="ECO:0000256" key="3">
    <source>
        <dbReference type="ARBA" id="ARBA00022840"/>
    </source>
</evidence>
<proteinExistence type="inferred from homology"/>
<dbReference type="GO" id="GO:0051082">
    <property type="term" value="F:unfolded protein binding"/>
    <property type="evidence" value="ECO:0007669"/>
    <property type="project" value="InterPro"/>
</dbReference>
<dbReference type="PRINTS" id="PR00775">
    <property type="entry name" value="HEATSHOCK90"/>
</dbReference>
<evidence type="ECO:0000256" key="1">
    <source>
        <dbReference type="ARBA" id="ARBA00008239"/>
    </source>
</evidence>
<dbReference type="GO" id="GO:0005524">
    <property type="term" value="F:ATP binding"/>
    <property type="evidence" value="ECO:0007669"/>
    <property type="project" value="UniProtKB-KW"/>
</dbReference>
<evidence type="ECO:0000313" key="7">
    <source>
        <dbReference type="Proteomes" id="UP000473571"/>
    </source>
</evidence>
<dbReference type="InterPro" id="IPR020575">
    <property type="entry name" value="Hsp90_N"/>
</dbReference>
<evidence type="ECO:0000313" key="6">
    <source>
        <dbReference type="EMBL" id="KAB0685368.1"/>
    </source>
</evidence>
<dbReference type="Gene3D" id="3.30.565.10">
    <property type="entry name" value="Histidine kinase-like ATPase, C-terminal domain"/>
    <property type="match status" value="1"/>
</dbReference>
<feature type="domain" description="HD-CE" evidence="5">
    <location>
        <begin position="53"/>
        <end position="312"/>
    </location>
</feature>
<dbReference type="Pfam" id="PF13589">
    <property type="entry name" value="HATPase_c_3"/>
    <property type="match status" value="1"/>
</dbReference>
<keyword evidence="2" id="KW-0547">Nucleotide-binding</keyword>
<dbReference type="PANTHER" id="PTHR11528">
    <property type="entry name" value="HEAT SHOCK PROTEIN 90 FAMILY MEMBER"/>
    <property type="match status" value="1"/>
</dbReference>
<comment type="similarity">
    <text evidence="1">Belongs to the heat shock protein 90 family.</text>
</comment>
<evidence type="ECO:0000256" key="2">
    <source>
        <dbReference type="ARBA" id="ARBA00022741"/>
    </source>
</evidence>
<gene>
    <name evidence="6" type="ORF">F7R13_04800</name>
</gene>
<dbReference type="GO" id="GO:0016887">
    <property type="term" value="F:ATP hydrolysis activity"/>
    <property type="evidence" value="ECO:0007669"/>
    <property type="project" value="InterPro"/>
</dbReference>
<dbReference type="Proteomes" id="UP000473571">
    <property type="component" value="Unassembled WGS sequence"/>
</dbReference>
<name>A0A6L3NL89_9BURK</name>
<comment type="caution">
    <text evidence="6">The sequence shown here is derived from an EMBL/GenBank/DDBJ whole genome shotgun (WGS) entry which is preliminary data.</text>
</comment>
<sequence length="862" mass="95057">MAEENFKKTSLWKMSLAPVQDDPFEPQRTRLRAAYMACRDKVAPIVERIAHVLPGLTVHDISHLDALWETADIIAGSSYPLNPLEAFVFGLSILFHDSAMCWQAYELGRDGVRDSIEWKDAYAHECDAWPDMPDEMREKAADFSALRALHAHQAKNLPDLKWTHPDTSQEIYLIDDIQLRTEIGSLAGKIAASHHWDLAELTVALGDQFNAPFSLPAEWSVDPVKVACLLRCADAAHINQGRAPLFLYALIKRQGVSLDHWKAQNRMMGPSLDAGDPSRATVLYTSSRPFKEADAAAWWVAYDAVWVVAQEIDSSNELLRLRNRASSPEFAVKRVKGAASTVELTKYLRVEGWTPCNAKPHVSNVESLVKELGGEMLYGKGSPAHVLGITLREMIQNARDAIVARTFVDPGFEGEIVVSLSEINQEKWISVEDNGIGMSRAVMTGPLLDFGNSFWKSSLLQSEFPGLRSSAFRSIGRFGIGFYSVFMLGDSVEVASRGWDKGLDDANTLVFASGVSLRPILRHGRSRTLSSKTSTKVSVRINPKLLSTDSQIQVKPGYMGLQEFSCPLPDFIAALVIGLDVPVAVAVNDGQPSRVHAGSSVTTEAARQILSRNCFLAIRGDTAPKQYIDQNYHRMRPINVGERLIGFAALATTSNFGMMLLGRQTVGGMPTSLENGYSESFIGFMDCKPLSAKREASQFEASTETLRSWALEQLDILQNEGANDSERSVVAAHLGSFGCDPIDFARILISVEGVHAFVSFDQLAELAESKPVGILKSEIMQHADAYHSVQYVNGIALIRPVVNSQFCNLDFEGDEPKDKNSIIGCLFRAIVSRNKSPKWEVRETEYKSIFPGSLQLLSVTAT</sequence>
<dbReference type="RefSeq" id="WP_151003700.1">
    <property type="nucleotide sequence ID" value="NZ_CABVPO010000017.1"/>
</dbReference>
<dbReference type="GO" id="GO:0140662">
    <property type="term" value="F:ATP-dependent protein folding chaperone"/>
    <property type="evidence" value="ECO:0007669"/>
    <property type="project" value="InterPro"/>
</dbReference>
<accession>A0A6L3NL89</accession>
<reference evidence="6 7" key="1">
    <citation type="submission" date="2019-09" db="EMBL/GenBank/DDBJ databases">
        <title>Draft genome sequences of 48 bacterial type strains from the CCUG.</title>
        <authorList>
            <person name="Tunovic T."/>
            <person name="Pineiro-Iglesias B."/>
            <person name="Unosson C."/>
            <person name="Inganas E."/>
            <person name="Ohlen M."/>
            <person name="Cardew S."/>
            <person name="Jensie-Markopoulos S."/>
            <person name="Salva-Serra F."/>
            <person name="Jaen-Luchoro D."/>
            <person name="Karlsson R."/>
            <person name="Svensson-Stadler L."/>
            <person name="Chun J."/>
            <person name="Moore E."/>
        </authorList>
    </citation>
    <scope>NUCLEOTIDE SEQUENCE [LARGE SCALE GENOMIC DNA]</scope>
    <source>
        <strain evidence="6 7">CCUG 65687</strain>
    </source>
</reference>
<organism evidence="6 7">
    <name type="scientific">Burkholderia territorii</name>
    <dbReference type="NCBI Taxonomy" id="1503055"/>
    <lineage>
        <taxon>Bacteria</taxon>
        <taxon>Pseudomonadati</taxon>
        <taxon>Pseudomonadota</taxon>
        <taxon>Betaproteobacteria</taxon>
        <taxon>Burkholderiales</taxon>
        <taxon>Burkholderiaceae</taxon>
        <taxon>Burkholderia</taxon>
        <taxon>Burkholderia cepacia complex</taxon>
    </lineage>
</organism>
<dbReference type="Pfam" id="PF24391">
    <property type="entry name" value="HD-CE"/>
    <property type="match status" value="1"/>
</dbReference>
<dbReference type="EMBL" id="VZOL01000028">
    <property type="protein sequence ID" value="KAB0685368.1"/>
    <property type="molecule type" value="Genomic_DNA"/>
</dbReference>
<keyword evidence="4" id="KW-0143">Chaperone</keyword>
<keyword evidence="3 6" id="KW-0067">ATP-binding</keyword>
<dbReference type="InterPro" id="IPR036890">
    <property type="entry name" value="HATPase_C_sf"/>
</dbReference>
<dbReference type="SUPFAM" id="SSF55874">
    <property type="entry name" value="ATPase domain of HSP90 chaperone/DNA topoisomerase II/histidine kinase"/>
    <property type="match status" value="1"/>
</dbReference>
<dbReference type="AlphaFoldDB" id="A0A6L3NL89"/>
<dbReference type="InterPro" id="IPR056471">
    <property type="entry name" value="HD-CE"/>
</dbReference>
<evidence type="ECO:0000256" key="4">
    <source>
        <dbReference type="ARBA" id="ARBA00023186"/>
    </source>
</evidence>